<name>A0A5B7SQU1_9FLAO</name>
<evidence type="ECO:0000313" key="1">
    <source>
        <dbReference type="EMBL" id="QCX00592.1"/>
    </source>
</evidence>
<accession>A0A5B7SQU1</accession>
<reference evidence="1 2" key="1">
    <citation type="submission" date="2019-05" db="EMBL/GenBank/DDBJ databases">
        <title>Genome sequencing of F202Z8.</title>
        <authorList>
            <person name="Kwon Y.M."/>
        </authorList>
    </citation>
    <scope>NUCLEOTIDE SEQUENCE [LARGE SCALE GENOMIC DNA]</scope>
    <source>
        <strain evidence="1 2">F202Z8</strain>
    </source>
</reference>
<gene>
    <name evidence="1" type="ORF">FGM00_10920</name>
</gene>
<dbReference type="EMBL" id="CP040710">
    <property type="protein sequence ID" value="QCX00592.1"/>
    <property type="molecule type" value="Genomic_DNA"/>
</dbReference>
<dbReference type="AlphaFoldDB" id="A0A5B7SQU1"/>
<protein>
    <submittedName>
        <fullName evidence="1">Uncharacterized protein</fullName>
    </submittedName>
</protein>
<proteinExistence type="predicted"/>
<sequence length="322" mass="37858">MAEKTKLQELNYYFYSISFKPFADKRLTHDSHKICTDTLYHLANIKQQGKGLLKDRNENRSKLPKRELFLSSATIIPKDRRARFTMALIRKGRRPKIKKKGTFSLESISNLGEIVEVTHFFIDFSTDKNFICVEKNHNGPNIADIEFYLKMVARDDLQLARTADLTVYMNDTLDNALEKVKNVLSFNIKMRPSNLELINEQLKKQFFSGFDLVSKIYKPEFLRVEAFFKKNRKRDIERKQNKIATNMFNKALSVFKKEPTEAFYYDQFDVVFEDGFGNEDSFNLLKDKKIVTKKVDVSEDISLKNSYRLIEDDFTRIVEELK</sequence>
<keyword evidence="2" id="KW-1185">Reference proteome</keyword>
<dbReference type="OrthoDB" id="796579at2"/>
<evidence type="ECO:0000313" key="2">
    <source>
        <dbReference type="Proteomes" id="UP000310017"/>
    </source>
</evidence>
<dbReference type="Proteomes" id="UP000310017">
    <property type="component" value="Chromosome"/>
</dbReference>
<dbReference type="RefSeq" id="WP_138852937.1">
    <property type="nucleotide sequence ID" value="NZ_CP040710.1"/>
</dbReference>
<organism evidence="1 2">
    <name type="scientific">Aggregatimonas sangjinii</name>
    <dbReference type="NCBI Taxonomy" id="2583587"/>
    <lineage>
        <taxon>Bacteria</taxon>
        <taxon>Pseudomonadati</taxon>
        <taxon>Bacteroidota</taxon>
        <taxon>Flavobacteriia</taxon>
        <taxon>Flavobacteriales</taxon>
        <taxon>Flavobacteriaceae</taxon>
        <taxon>Aggregatimonas</taxon>
    </lineage>
</organism>
<dbReference type="KEGG" id="asag:FGM00_10920"/>